<feature type="transmembrane region" description="Helical" evidence="1">
    <location>
        <begin position="37"/>
        <end position="55"/>
    </location>
</feature>
<evidence type="ECO:0000313" key="3">
    <source>
        <dbReference type="Proteomes" id="UP001175271"/>
    </source>
</evidence>
<sequence>MDLYLNYHSDFERLYNCTGIDPSKYGSSNVVVGSGQLTIGIALEIMYIPCMIVLTQKELRQYSCYKLMFLLGFFDMATLIVNSIINGYFSIKGAIFCTYPQFMYFSGVAAIGLWCSTCMTSVILGINRAVDLWFPSVTDFLFQGNRTYLWCAVPFAYGGFMSWKSKSFIFSTRGYALYTSPYEDIDWLNVDTERYHSSYHTFNNFSVMIITSAIYIILAVSVWYKTKNINTQKITKIQKQLIYQSCAICSFIIVSDAIYVYAQYYTAPPLLVILGHSCWIACHGSAVVIYFTCNETIQSGVFELLRIKKFNTMFSSKVVQVTVAENTECALHKTV</sequence>
<dbReference type="Pfam" id="PF10321">
    <property type="entry name" value="7TM_GPCR_Srt"/>
    <property type="match status" value="1"/>
</dbReference>
<comment type="caution">
    <text evidence="2">The sequence shown here is derived from an EMBL/GenBank/DDBJ whole genome shotgun (WGS) entry which is preliminary data.</text>
</comment>
<dbReference type="Proteomes" id="UP001175271">
    <property type="component" value="Unassembled WGS sequence"/>
</dbReference>
<name>A0AA39LM91_9BILA</name>
<gene>
    <name evidence="2" type="ORF">QR680_016216</name>
</gene>
<feature type="transmembrane region" description="Helical" evidence="1">
    <location>
        <begin position="205"/>
        <end position="224"/>
    </location>
</feature>
<dbReference type="EMBL" id="JAUCMV010000004">
    <property type="protein sequence ID" value="KAK0402229.1"/>
    <property type="molecule type" value="Genomic_DNA"/>
</dbReference>
<feature type="transmembrane region" description="Helical" evidence="1">
    <location>
        <begin position="103"/>
        <end position="126"/>
    </location>
</feature>
<keyword evidence="1" id="KW-0812">Transmembrane</keyword>
<dbReference type="PANTHER" id="PTHR23021">
    <property type="entry name" value="SERPENTINE RECEPTOR, CLASS T"/>
    <property type="match status" value="1"/>
</dbReference>
<evidence type="ECO:0000256" key="1">
    <source>
        <dbReference type="SAM" id="Phobius"/>
    </source>
</evidence>
<dbReference type="AlphaFoldDB" id="A0AA39LM91"/>
<accession>A0AA39LM91</accession>
<dbReference type="InterPro" id="IPR019425">
    <property type="entry name" value="7TM_GPCR_serpentine_rcpt_Srt"/>
</dbReference>
<feature type="transmembrane region" description="Helical" evidence="1">
    <location>
        <begin position="245"/>
        <end position="264"/>
    </location>
</feature>
<organism evidence="2 3">
    <name type="scientific">Steinernema hermaphroditum</name>
    <dbReference type="NCBI Taxonomy" id="289476"/>
    <lineage>
        <taxon>Eukaryota</taxon>
        <taxon>Metazoa</taxon>
        <taxon>Ecdysozoa</taxon>
        <taxon>Nematoda</taxon>
        <taxon>Chromadorea</taxon>
        <taxon>Rhabditida</taxon>
        <taxon>Tylenchina</taxon>
        <taxon>Panagrolaimomorpha</taxon>
        <taxon>Strongyloidoidea</taxon>
        <taxon>Steinernematidae</taxon>
        <taxon>Steinernema</taxon>
    </lineage>
</organism>
<evidence type="ECO:0000313" key="2">
    <source>
        <dbReference type="EMBL" id="KAK0402229.1"/>
    </source>
</evidence>
<protein>
    <submittedName>
        <fullName evidence="2">Uncharacterized protein</fullName>
    </submittedName>
</protein>
<keyword evidence="1" id="KW-1133">Transmembrane helix</keyword>
<feature type="transmembrane region" description="Helical" evidence="1">
    <location>
        <begin position="147"/>
        <end position="163"/>
    </location>
</feature>
<dbReference type="PANTHER" id="PTHR23021:SF28">
    <property type="entry name" value="SERPENTINE RECEPTOR, CLASS T-RELATED"/>
    <property type="match status" value="1"/>
</dbReference>
<keyword evidence="3" id="KW-1185">Reference proteome</keyword>
<feature type="transmembrane region" description="Helical" evidence="1">
    <location>
        <begin position="67"/>
        <end position="91"/>
    </location>
</feature>
<reference evidence="2" key="1">
    <citation type="submission" date="2023-06" db="EMBL/GenBank/DDBJ databases">
        <title>Genomic analysis of the entomopathogenic nematode Steinernema hermaphroditum.</title>
        <authorList>
            <person name="Schwarz E.M."/>
            <person name="Heppert J.K."/>
            <person name="Baniya A."/>
            <person name="Schwartz H.T."/>
            <person name="Tan C.-H."/>
            <person name="Antoshechkin I."/>
            <person name="Sternberg P.W."/>
            <person name="Goodrich-Blair H."/>
            <person name="Dillman A.R."/>
        </authorList>
    </citation>
    <scope>NUCLEOTIDE SEQUENCE</scope>
    <source>
        <strain evidence="2">PS9179</strain>
        <tissue evidence="2">Whole animal</tissue>
    </source>
</reference>
<proteinExistence type="predicted"/>
<dbReference type="SUPFAM" id="SSF81321">
    <property type="entry name" value="Family A G protein-coupled receptor-like"/>
    <property type="match status" value="1"/>
</dbReference>
<keyword evidence="1" id="KW-0472">Membrane</keyword>
<feature type="transmembrane region" description="Helical" evidence="1">
    <location>
        <begin position="270"/>
        <end position="291"/>
    </location>
</feature>